<reference evidence="1 2" key="1">
    <citation type="journal article" date="2019" name="Sci. Rep.">
        <title>Orb-weaving spider Araneus ventricosus genome elucidates the spidroin gene catalogue.</title>
        <authorList>
            <person name="Kono N."/>
            <person name="Nakamura H."/>
            <person name="Ohtoshi R."/>
            <person name="Moran D.A.P."/>
            <person name="Shinohara A."/>
            <person name="Yoshida Y."/>
            <person name="Fujiwara M."/>
            <person name="Mori M."/>
            <person name="Tomita M."/>
            <person name="Arakawa K."/>
        </authorList>
    </citation>
    <scope>NUCLEOTIDE SEQUENCE [LARGE SCALE GENOMIC DNA]</scope>
</reference>
<sequence>MKLSVLLSLRVVASSSIPRRLFSSSAFKTGTFWRKRHELDSPTWVVLHHTTAITFPYGACNVGGKDKWTPYRAYLLSDLRTSPPLKRSQPPQTGHRRC</sequence>
<gene>
    <name evidence="1" type="ORF">AVEN_5697_1</name>
</gene>
<organism evidence="1 2">
    <name type="scientific">Araneus ventricosus</name>
    <name type="common">Orbweaver spider</name>
    <name type="synonym">Epeira ventricosa</name>
    <dbReference type="NCBI Taxonomy" id="182803"/>
    <lineage>
        <taxon>Eukaryota</taxon>
        <taxon>Metazoa</taxon>
        <taxon>Ecdysozoa</taxon>
        <taxon>Arthropoda</taxon>
        <taxon>Chelicerata</taxon>
        <taxon>Arachnida</taxon>
        <taxon>Araneae</taxon>
        <taxon>Araneomorphae</taxon>
        <taxon>Entelegynae</taxon>
        <taxon>Araneoidea</taxon>
        <taxon>Araneidae</taxon>
        <taxon>Araneus</taxon>
    </lineage>
</organism>
<protein>
    <submittedName>
        <fullName evidence="1">Uncharacterized protein</fullName>
    </submittedName>
</protein>
<accession>A0A4Y2DVT0</accession>
<proteinExistence type="predicted"/>
<comment type="caution">
    <text evidence="1">The sequence shown here is derived from an EMBL/GenBank/DDBJ whole genome shotgun (WGS) entry which is preliminary data.</text>
</comment>
<name>A0A4Y2DVT0_ARAVE</name>
<evidence type="ECO:0000313" key="2">
    <source>
        <dbReference type="Proteomes" id="UP000499080"/>
    </source>
</evidence>
<dbReference type="EMBL" id="BGPR01000438">
    <property type="protein sequence ID" value="GBM20179.1"/>
    <property type="molecule type" value="Genomic_DNA"/>
</dbReference>
<keyword evidence="2" id="KW-1185">Reference proteome</keyword>
<dbReference type="Proteomes" id="UP000499080">
    <property type="component" value="Unassembled WGS sequence"/>
</dbReference>
<evidence type="ECO:0000313" key="1">
    <source>
        <dbReference type="EMBL" id="GBM20179.1"/>
    </source>
</evidence>
<dbReference type="AlphaFoldDB" id="A0A4Y2DVT0"/>